<gene>
    <name evidence="4" type="ORF">IAC06_07170</name>
</gene>
<evidence type="ECO:0000313" key="5">
    <source>
        <dbReference type="Proteomes" id="UP000823661"/>
    </source>
</evidence>
<dbReference type="InterPro" id="IPR039461">
    <property type="entry name" value="Peptidase_M49"/>
</dbReference>
<feature type="signal peptide" evidence="3">
    <location>
        <begin position="1"/>
        <end position="17"/>
    </location>
</feature>
<reference evidence="4" key="1">
    <citation type="submission" date="2020-10" db="EMBL/GenBank/DDBJ databases">
        <authorList>
            <person name="Gilroy R."/>
        </authorList>
    </citation>
    <scope>NUCLEOTIDE SEQUENCE</scope>
    <source>
        <strain evidence="4">B1-20833</strain>
    </source>
</reference>
<dbReference type="Proteomes" id="UP000823661">
    <property type="component" value="Unassembled WGS sequence"/>
</dbReference>
<dbReference type="Pfam" id="PF03571">
    <property type="entry name" value="Peptidase_M49"/>
    <property type="match status" value="2"/>
</dbReference>
<keyword evidence="2" id="KW-0378">Hydrolase</keyword>
<evidence type="ECO:0000256" key="1">
    <source>
        <dbReference type="ARBA" id="ARBA00022723"/>
    </source>
</evidence>
<protein>
    <submittedName>
        <fullName evidence="4">Dihydrofolate reductase</fullName>
    </submittedName>
</protein>
<name>A0A9D9ER14_9BACT</name>
<evidence type="ECO:0000256" key="3">
    <source>
        <dbReference type="SAM" id="SignalP"/>
    </source>
</evidence>
<dbReference type="PROSITE" id="PS51257">
    <property type="entry name" value="PROKAR_LIPOPROTEIN"/>
    <property type="match status" value="1"/>
</dbReference>
<keyword evidence="3" id="KW-0732">Signal</keyword>
<reference evidence="4" key="2">
    <citation type="journal article" date="2021" name="PeerJ">
        <title>Extensive microbial diversity within the chicken gut microbiome revealed by metagenomics and culture.</title>
        <authorList>
            <person name="Gilroy R."/>
            <person name="Ravi A."/>
            <person name="Getino M."/>
            <person name="Pursley I."/>
            <person name="Horton D.L."/>
            <person name="Alikhan N.F."/>
            <person name="Baker D."/>
            <person name="Gharbi K."/>
            <person name="Hall N."/>
            <person name="Watson M."/>
            <person name="Adriaenssens E.M."/>
            <person name="Foster-Nyarko E."/>
            <person name="Jarju S."/>
            <person name="Secka A."/>
            <person name="Antonio M."/>
            <person name="Oren A."/>
            <person name="Chaudhuri R.R."/>
            <person name="La Ragione R."/>
            <person name="Hildebrand F."/>
            <person name="Pallen M.J."/>
        </authorList>
    </citation>
    <scope>NUCLEOTIDE SEQUENCE</scope>
    <source>
        <strain evidence="4">B1-20833</strain>
    </source>
</reference>
<comment type="caution">
    <text evidence="4">The sequence shown here is derived from an EMBL/GenBank/DDBJ whole genome shotgun (WGS) entry which is preliminary data.</text>
</comment>
<dbReference type="Gene3D" id="3.30.540.30">
    <property type="match status" value="2"/>
</dbReference>
<dbReference type="GO" id="GO:0016787">
    <property type="term" value="F:hydrolase activity"/>
    <property type="evidence" value="ECO:0007669"/>
    <property type="project" value="UniProtKB-KW"/>
</dbReference>
<evidence type="ECO:0000313" key="4">
    <source>
        <dbReference type="EMBL" id="MBO8452646.1"/>
    </source>
</evidence>
<feature type="chain" id="PRO_5038790043" evidence="3">
    <location>
        <begin position="18"/>
        <end position="674"/>
    </location>
</feature>
<dbReference type="GO" id="GO:0046872">
    <property type="term" value="F:metal ion binding"/>
    <property type="evidence" value="ECO:0007669"/>
    <property type="project" value="UniProtKB-KW"/>
</dbReference>
<proteinExistence type="predicted"/>
<organism evidence="4 5">
    <name type="scientific">Candidatus Cryptobacteroides intestinavium</name>
    <dbReference type="NCBI Taxonomy" id="2840766"/>
    <lineage>
        <taxon>Bacteria</taxon>
        <taxon>Pseudomonadati</taxon>
        <taxon>Bacteroidota</taxon>
        <taxon>Bacteroidia</taxon>
        <taxon>Bacteroidales</taxon>
        <taxon>Candidatus Cryptobacteroides</taxon>
    </lineage>
</organism>
<dbReference type="PANTHER" id="PTHR23422:SF11">
    <property type="entry name" value="DIPEPTIDYL PEPTIDASE 3"/>
    <property type="match status" value="1"/>
</dbReference>
<evidence type="ECO:0000256" key="2">
    <source>
        <dbReference type="ARBA" id="ARBA00022801"/>
    </source>
</evidence>
<dbReference type="PANTHER" id="PTHR23422">
    <property type="entry name" value="DIPEPTIDYL PEPTIDASE III-RELATED"/>
    <property type="match status" value="1"/>
</dbReference>
<dbReference type="EMBL" id="JADIMI010000068">
    <property type="protein sequence ID" value="MBO8452646.1"/>
    <property type="molecule type" value="Genomic_DNA"/>
</dbReference>
<sequence>MKVIDMLIACGAAVSLAACGNGSSQGDNFRYLVDEFADIKIMRYQIPGWDSLSLQQKQYVYHLGEAAKYGRDIIWMQNCRYNLPVRHLVEDILDRYDGDRECDDFRKFTVYAKRLFFSNGMHHHYAEDKFFPECPREYFASLVNAIGSDGIWLDPEDKAKVDLLEVIYSPDIAPQRKSTDRSGDIVKESAVNFYKGVTRDEAETFYAALVDPADSTPVSYGLNSRLVKDADSTIREEVYRVGGLYGPALEKICGELRKAAFYAENDGQKKCIDILIDYYMTGDLRLWDEYNIEWVKETEGTVDFVNGFVEDYNDPLGRKATWEGLVNIKDNVASRRTEIISSNAQWFEDNSPVDPRFRKEHVKGISAKVIDATTLAGDCYPSTPIGINLPNADWIRKDYGSKSVTIANITHAYDLAALESPNSTLAEFAWDEDEIAAAKKYLSITDEVHTDLHECLGHGSGQLLPGVSANALGEYNSTLEETRADLFGLYYIADPKLVELGVLPDDKAYKAQYANYIRNGLMVQFTRVELGRQNTEAHMQNRKLIAEWCYENGLKDNVIEKKVRDGKTYFVVNDYEALRNLFGRLLGEVQRIKSEGDYEAGKALVEKYAVNIDPELHKEVRERYAALGLKPYGGFVNPEIVPVEEDGKIVDYRVEYVTDYLGQMLKYGREYSTL</sequence>
<dbReference type="AlphaFoldDB" id="A0A9D9ER14"/>
<accession>A0A9D9ER14</accession>
<keyword evidence="1" id="KW-0479">Metal-binding</keyword>